<feature type="domain" description="HTH deoR-type" evidence="5">
    <location>
        <begin position="5"/>
        <end position="60"/>
    </location>
</feature>
<evidence type="ECO:0000313" key="6">
    <source>
        <dbReference type="EMBL" id="RYB07031.1"/>
    </source>
</evidence>
<sequence>MPTLPDERQAAILGRLLRDGRVLAADLASEFDTSEDTIRRDLRDLAAAGRCRRVYGGALPVSPAAGPLSRRDGIAPDAKRALGRTAAALVSPGQTIVIDSGSTNTRIAEALSAAIDLTVVTNAPAVAHALAGRPRCCVVMLGGRIHPAIGGAFGPRALRDLAELRADIAFVGACGLAAGPGLTLFDPEEAEFKRRIVDVSARVVVAATSDKLGTAAPFSAAPVAALHDLVVEADAPEAALAGLAHPGLRLHRAAAV</sequence>
<dbReference type="SUPFAM" id="SSF100950">
    <property type="entry name" value="NagB/RpiA/CoA transferase-like"/>
    <property type="match status" value="1"/>
</dbReference>
<reference evidence="6 7" key="1">
    <citation type="submission" date="2018-09" db="EMBL/GenBank/DDBJ databases">
        <authorList>
            <person name="Grouzdev D.S."/>
            <person name="Krutkina M.S."/>
        </authorList>
    </citation>
    <scope>NUCLEOTIDE SEQUENCE [LARGE SCALE GENOMIC DNA]</scope>
    <source>
        <strain evidence="6 7">RmlP001</strain>
    </source>
</reference>
<evidence type="ECO:0000313" key="7">
    <source>
        <dbReference type="Proteomes" id="UP000289411"/>
    </source>
</evidence>
<dbReference type="Pfam" id="PF00455">
    <property type="entry name" value="DeoRC"/>
    <property type="match status" value="1"/>
</dbReference>
<dbReference type="AlphaFoldDB" id="A0A4Q2RJ80"/>
<evidence type="ECO:0000256" key="1">
    <source>
        <dbReference type="ARBA" id="ARBA00022491"/>
    </source>
</evidence>
<dbReference type="InterPro" id="IPR050313">
    <property type="entry name" value="Carb_Metab_HTH_regulators"/>
</dbReference>
<dbReference type="InterPro" id="IPR001034">
    <property type="entry name" value="DeoR_HTH"/>
</dbReference>
<keyword evidence="4" id="KW-0804">Transcription</keyword>
<dbReference type="SMART" id="SM01134">
    <property type="entry name" value="DeoRC"/>
    <property type="match status" value="1"/>
</dbReference>
<gene>
    <name evidence="6" type="ORF">D3272_02835</name>
</gene>
<dbReference type="InterPro" id="IPR018356">
    <property type="entry name" value="Tscrpt_reg_HTH_DeoR_CS"/>
</dbReference>
<dbReference type="SUPFAM" id="SSF46785">
    <property type="entry name" value="Winged helix' DNA-binding domain"/>
    <property type="match status" value="1"/>
</dbReference>
<dbReference type="EMBL" id="QYBC01000002">
    <property type="protein sequence ID" value="RYB07031.1"/>
    <property type="molecule type" value="Genomic_DNA"/>
</dbReference>
<keyword evidence="7" id="KW-1185">Reference proteome</keyword>
<dbReference type="PROSITE" id="PS00894">
    <property type="entry name" value="HTH_DEOR_1"/>
    <property type="match status" value="1"/>
</dbReference>
<dbReference type="Pfam" id="PF08220">
    <property type="entry name" value="HTH_DeoR"/>
    <property type="match status" value="1"/>
</dbReference>
<dbReference type="SMART" id="SM00420">
    <property type="entry name" value="HTH_DEOR"/>
    <property type="match status" value="1"/>
</dbReference>
<dbReference type="PROSITE" id="PS51000">
    <property type="entry name" value="HTH_DEOR_2"/>
    <property type="match status" value="1"/>
</dbReference>
<dbReference type="PANTHER" id="PTHR30363:SF4">
    <property type="entry name" value="GLYCEROL-3-PHOSPHATE REGULON REPRESSOR"/>
    <property type="match status" value="1"/>
</dbReference>
<dbReference type="InterPro" id="IPR036388">
    <property type="entry name" value="WH-like_DNA-bd_sf"/>
</dbReference>
<dbReference type="OrthoDB" id="9797223at2"/>
<keyword evidence="1" id="KW-0678">Repressor</keyword>
<dbReference type="GO" id="GO:0003700">
    <property type="term" value="F:DNA-binding transcription factor activity"/>
    <property type="evidence" value="ECO:0007669"/>
    <property type="project" value="InterPro"/>
</dbReference>
<comment type="caution">
    <text evidence="6">The sequence shown here is derived from an EMBL/GenBank/DDBJ whole genome shotgun (WGS) entry which is preliminary data.</text>
</comment>
<name>A0A4Q2RJ80_9HYPH</name>
<proteinExistence type="predicted"/>
<dbReference type="Gene3D" id="1.10.10.10">
    <property type="entry name" value="Winged helix-like DNA-binding domain superfamily/Winged helix DNA-binding domain"/>
    <property type="match status" value="1"/>
</dbReference>
<reference evidence="6 7" key="2">
    <citation type="submission" date="2019-02" db="EMBL/GenBank/DDBJ databases">
        <title>'Lichenibacterium ramalinii' gen. nov. sp. nov., 'Lichenibacterium minor' gen. nov. sp. nov.</title>
        <authorList>
            <person name="Pankratov T."/>
        </authorList>
    </citation>
    <scope>NUCLEOTIDE SEQUENCE [LARGE SCALE GENOMIC DNA]</scope>
    <source>
        <strain evidence="6 7">RmlP001</strain>
    </source>
</reference>
<dbReference type="GO" id="GO:0003677">
    <property type="term" value="F:DNA binding"/>
    <property type="evidence" value="ECO:0007669"/>
    <property type="project" value="UniProtKB-KW"/>
</dbReference>
<keyword evidence="2" id="KW-0805">Transcription regulation</keyword>
<dbReference type="Gene3D" id="3.40.50.1360">
    <property type="match status" value="1"/>
</dbReference>
<dbReference type="PRINTS" id="PR00037">
    <property type="entry name" value="HTHLACR"/>
</dbReference>
<dbReference type="InterPro" id="IPR036390">
    <property type="entry name" value="WH_DNA-bd_sf"/>
</dbReference>
<accession>A0A4Q2RJ80</accession>
<protein>
    <submittedName>
        <fullName evidence="6">DeoR/GlpR transcriptional regulator</fullName>
    </submittedName>
</protein>
<dbReference type="PANTHER" id="PTHR30363">
    <property type="entry name" value="HTH-TYPE TRANSCRIPTIONAL REGULATOR SRLR-RELATED"/>
    <property type="match status" value="1"/>
</dbReference>
<evidence type="ECO:0000256" key="4">
    <source>
        <dbReference type="ARBA" id="ARBA00023163"/>
    </source>
</evidence>
<keyword evidence="3" id="KW-0238">DNA-binding</keyword>
<evidence type="ECO:0000256" key="2">
    <source>
        <dbReference type="ARBA" id="ARBA00023015"/>
    </source>
</evidence>
<evidence type="ECO:0000256" key="3">
    <source>
        <dbReference type="ARBA" id="ARBA00023125"/>
    </source>
</evidence>
<dbReference type="InterPro" id="IPR037171">
    <property type="entry name" value="NagB/RpiA_transferase-like"/>
</dbReference>
<dbReference type="Proteomes" id="UP000289411">
    <property type="component" value="Unassembled WGS sequence"/>
</dbReference>
<organism evidence="6 7">
    <name type="scientific">Lichenibacterium ramalinae</name>
    <dbReference type="NCBI Taxonomy" id="2316527"/>
    <lineage>
        <taxon>Bacteria</taxon>
        <taxon>Pseudomonadati</taxon>
        <taxon>Pseudomonadota</taxon>
        <taxon>Alphaproteobacteria</taxon>
        <taxon>Hyphomicrobiales</taxon>
        <taxon>Lichenihabitantaceae</taxon>
        <taxon>Lichenibacterium</taxon>
    </lineage>
</organism>
<dbReference type="RefSeq" id="WP_129217574.1">
    <property type="nucleotide sequence ID" value="NZ_QYBC01000002.1"/>
</dbReference>
<dbReference type="InterPro" id="IPR014036">
    <property type="entry name" value="DeoR-like_C"/>
</dbReference>
<evidence type="ECO:0000259" key="5">
    <source>
        <dbReference type="PROSITE" id="PS51000"/>
    </source>
</evidence>